<proteinExistence type="predicted"/>
<feature type="signal peptide" evidence="1">
    <location>
        <begin position="1"/>
        <end position="17"/>
    </location>
</feature>
<dbReference type="InterPro" id="IPR010870">
    <property type="entry name" value="Porin_O/P"/>
</dbReference>
<evidence type="ECO:0008006" key="3">
    <source>
        <dbReference type="Google" id="ProtNLM"/>
    </source>
</evidence>
<feature type="chain" id="PRO_5028184258" description="Porin" evidence="1">
    <location>
        <begin position="18"/>
        <end position="315"/>
    </location>
</feature>
<organism evidence="2">
    <name type="scientific">candidate division WOR-3 bacterium</name>
    <dbReference type="NCBI Taxonomy" id="2052148"/>
    <lineage>
        <taxon>Bacteria</taxon>
        <taxon>Bacteria division WOR-3</taxon>
    </lineage>
</organism>
<protein>
    <recommendedName>
        <fullName evidence="3">Porin</fullName>
    </recommendedName>
</protein>
<name>A0A7C6EHD7_UNCW3</name>
<comment type="caution">
    <text evidence="2">The sequence shown here is derived from an EMBL/GenBank/DDBJ whole genome shotgun (WGS) entry which is preliminary data.</text>
</comment>
<accession>A0A7C6EHD7</accession>
<reference evidence="2" key="1">
    <citation type="journal article" date="2020" name="mSystems">
        <title>Genome- and Community-Level Interaction Insights into Carbon Utilization and Element Cycling Functions of Hydrothermarchaeota in Hydrothermal Sediment.</title>
        <authorList>
            <person name="Zhou Z."/>
            <person name="Liu Y."/>
            <person name="Xu W."/>
            <person name="Pan J."/>
            <person name="Luo Z.H."/>
            <person name="Li M."/>
        </authorList>
    </citation>
    <scope>NUCLEOTIDE SEQUENCE [LARGE SCALE GENOMIC DNA]</scope>
    <source>
        <strain evidence="2">SpSt-876</strain>
    </source>
</reference>
<dbReference type="EMBL" id="DTLI01000220">
    <property type="protein sequence ID" value="HHS53023.1"/>
    <property type="molecule type" value="Genomic_DNA"/>
</dbReference>
<dbReference type="SUPFAM" id="SSF56935">
    <property type="entry name" value="Porins"/>
    <property type="match status" value="1"/>
</dbReference>
<dbReference type="Pfam" id="PF07396">
    <property type="entry name" value="Porin_O_P"/>
    <property type="match status" value="1"/>
</dbReference>
<evidence type="ECO:0000313" key="2">
    <source>
        <dbReference type="EMBL" id="HHS53023.1"/>
    </source>
</evidence>
<dbReference type="Gene3D" id="2.40.160.10">
    <property type="entry name" value="Porin"/>
    <property type="match status" value="1"/>
</dbReference>
<gene>
    <name evidence="2" type="ORF">ENW73_09280</name>
</gene>
<keyword evidence="1" id="KW-0732">Signal</keyword>
<dbReference type="AlphaFoldDB" id="A0A7C6EHD7"/>
<evidence type="ECO:0000256" key="1">
    <source>
        <dbReference type="SAM" id="SignalP"/>
    </source>
</evidence>
<dbReference type="InterPro" id="IPR023614">
    <property type="entry name" value="Porin_dom_sf"/>
</dbReference>
<sequence length="315" mass="35263">MKNFIFIIITVIATSFASEVTIAQGKLSFDACVWGRYYFLAADSANNKTRENSFTRLFGFLGITGAITDYAKVRFYYDMGDIAGKPAYDIFISLSKKGYELRLGQFKPPTGIENLTPPPKLDFIDYTTLSQYRTATGPTRDIGLQVSAKKKDFECAIAIINGNGRNQVKDDNKWKDIVARVVFTPDQNLGLTFGGNIYLGKVGPDTALKKANRFGAELALVNKPIFVKSEFVIVNDSNINNKGVYFALGYRYKNFQPVARAEIYPLTSSLIALTGGINWFIKDENIKPMLNYTYTSDKNKDKRSHKLSGQLQISF</sequence>